<evidence type="ECO:0000313" key="3">
    <source>
        <dbReference type="EMBL" id="UOK69357.1"/>
    </source>
</evidence>
<feature type="compositionally biased region" description="Basic and acidic residues" evidence="1">
    <location>
        <begin position="24"/>
        <end position="42"/>
    </location>
</feature>
<dbReference type="KEGG" id="apol:K9D25_11330"/>
<proteinExistence type="predicted"/>
<protein>
    <submittedName>
        <fullName evidence="3">DUF3387 domain-containing protein</fullName>
    </submittedName>
</protein>
<evidence type="ECO:0000256" key="1">
    <source>
        <dbReference type="SAM" id="MobiDB-lite"/>
    </source>
</evidence>
<dbReference type="EMBL" id="CP083239">
    <property type="protein sequence ID" value="UOK69357.1"/>
    <property type="molecule type" value="Genomic_DNA"/>
</dbReference>
<reference evidence="3" key="1">
    <citation type="submission" date="2021-09" db="EMBL/GenBank/DDBJ databases">
        <title>Network and meta-omics reveal the key degrader and cooperation patterns in an efficient 1,4-dioxane-degrading microbial community.</title>
        <authorList>
            <person name="Dai C."/>
        </authorList>
    </citation>
    <scope>NUCLEOTIDE SEQUENCE</scope>
    <source>
        <strain evidence="3">ZM13</strain>
    </source>
</reference>
<gene>
    <name evidence="3" type="ORF">K9D25_11330</name>
</gene>
<evidence type="ECO:0000313" key="4">
    <source>
        <dbReference type="Proteomes" id="UP000831684"/>
    </source>
</evidence>
<dbReference type="Proteomes" id="UP000831684">
    <property type="component" value="Chromosome"/>
</dbReference>
<feature type="domain" description="Type I restriction enzyme HindI endonuclease subunit-like C-terminal" evidence="2">
    <location>
        <begin position="38"/>
        <end position="179"/>
    </location>
</feature>
<dbReference type="Pfam" id="PF11867">
    <property type="entry name" value="T1RH-like_C"/>
    <property type="match status" value="1"/>
</dbReference>
<sequence length="196" mass="22603">MAVVVSQGQNEVDDRRKKGLNILPHRERMQKEEAEGKTRKMAEANPPRIDLVEKLEKLVAEYKAGSIDTERFFEALKGFVADLDEEEQRDAREGLNEEELAIFDLLTTPEPKLTQAQEVEVKRVARELLTKLDGLVKTIDWVRGQETRSAVFSEIRVRLNELPDEPYPQALWDAKVTQVWDFVLRRYAEGAFARAH</sequence>
<dbReference type="RefSeq" id="WP_244375236.1">
    <property type="nucleotide sequence ID" value="NZ_CP083239.1"/>
</dbReference>
<dbReference type="AlphaFoldDB" id="A0A9E6ZSH9"/>
<organism evidence="3 4">
    <name type="scientific">Ancylobacter polymorphus</name>
    <dbReference type="NCBI Taxonomy" id="223390"/>
    <lineage>
        <taxon>Bacteria</taxon>
        <taxon>Pseudomonadati</taxon>
        <taxon>Pseudomonadota</taxon>
        <taxon>Alphaproteobacteria</taxon>
        <taxon>Hyphomicrobiales</taxon>
        <taxon>Xanthobacteraceae</taxon>
        <taxon>Ancylobacter</taxon>
    </lineage>
</organism>
<evidence type="ECO:0000259" key="2">
    <source>
        <dbReference type="Pfam" id="PF11867"/>
    </source>
</evidence>
<feature type="compositionally biased region" description="Polar residues" evidence="1">
    <location>
        <begin position="1"/>
        <end position="10"/>
    </location>
</feature>
<feature type="region of interest" description="Disordered" evidence="1">
    <location>
        <begin position="1"/>
        <end position="45"/>
    </location>
</feature>
<name>A0A9E6ZSH9_9HYPH</name>
<dbReference type="InterPro" id="IPR021810">
    <property type="entry name" value="T1RH-like_C"/>
</dbReference>
<accession>A0A9E6ZSH9</accession>